<keyword evidence="3" id="KW-1185">Reference proteome</keyword>
<evidence type="ECO:0000313" key="3">
    <source>
        <dbReference type="Proteomes" id="UP000299580"/>
    </source>
</evidence>
<dbReference type="InterPro" id="IPR025736">
    <property type="entry name" value="PucR_C-HTH_dom"/>
</dbReference>
<dbReference type="PANTHER" id="PTHR33744:SF15">
    <property type="entry name" value="CARBOHYDRATE DIACID REGULATOR"/>
    <property type="match status" value="1"/>
</dbReference>
<dbReference type="Pfam" id="PF13556">
    <property type="entry name" value="HTH_30"/>
    <property type="match status" value="1"/>
</dbReference>
<dbReference type="InterPro" id="IPR051448">
    <property type="entry name" value="CdaR-like_regulators"/>
</dbReference>
<name>A0A4P8QTB3_9GAMM</name>
<gene>
    <name evidence="2" type="ORF">EH207_13205</name>
</gene>
<protein>
    <recommendedName>
        <fullName evidence="1">PucR C-terminal helix-turn-helix domain-containing protein</fullName>
    </recommendedName>
</protein>
<dbReference type="Proteomes" id="UP000299580">
    <property type="component" value="Chromosome"/>
</dbReference>
<dbReference type="PANTHER" id="PTHR33744">
    <property type="entry name" value="CARBOHYDRATE DIACID REGULATOR"/>
    <property type="match status" value="1"/>
</dbReference>
<dbReference type="InterPro" id="IPR042070">
    <property type="entry name" value="PucR_C-HTH_sf"/>
</dbReference>
<dbReference type="EMBL" id="CP034035">
    <property type="protein sequence ID" value="QCR10368.1"/>
    <property type="molecule type" value="Genomic_DNA"/>
</dbReference>
<dbReference type="AlphaFoldDB" id="A0A4P8QTB3"/>
<evidence type="ECO:0000259" key="1">
    <source>
        <dbReference type="Pfam" id="PF13556"/>
    </source>
</evidence>
<feature type="domain" description="PucR C-terminal helix-turn-helix" evidence="1">
    <location>
        <begin position="36"/>
        <end position="88"/>
    </location>
</feature>
<proteinExistence type="predicted"/>
<accession>A0A4P8QTB3</accession>
<dbReference type="KEGG" id="brb:EH207_13205"/>
<sequence length="95" mass="10730">MFGAPRDVMLPLSLDSLRGDGQANEWQGFVAPDVGAWFRNNVHPGATANTLFIYLNTLDYRLKRISELTGLDLGNFDDRLLPYVALRLNEEDLFT</sequence>
<dbReference type="Gene3D" id="1.10.10.2840">
    <property type="entry name" value="PucR C-terminal helix-turn-helix domain"/>
    <property type="match status" value="1"/>
</dbReference>
<reference evidence="2 3" key="1">
    <citation type="submission" date="2018-11" db="EMBL/GenBank/DDBJ databases">
        <title>Genome sequences of Brenneria nigrifluens and Brenneria rubrifaciens.</title>
        <authorList>
            <person name="Poret-Peterson A.T."/>
            <person name="McClean A.E."/>
            <person name="Kluepfel D.A."/>
        </authorList>
    </citation>
    <scope>NUCLEOTIDE SEQUENCE [LARGE SCALE GENOMIC DNA]</scope>
    <source>
        <strain evidence="2 3">6D370</strain>
    </source>
</reference>
<evidence type="ECO:0000313" key="2">
    <source>
        <dbReference type="EMBL" id="QCR10368.1"/>
    </source>
</evidence>
<dbReference type="OrthoDB" id="9792148at2"/>
<organism evidence="2 3">
    <name type="scientific">Brenneria rubrifaciens</name>
    <dbReference type="NCBI Taxonomy" id="55213"/>
    <lineage>
        <taxon>Bacteria</taxon>
        <taxon>Pseudomonadati</taxon>
        <taxon>Pseudomonadota</taxon>
        <taxon>Gammaproteobacteria</taxon>
        <taxon>Enterobacterales</taxon>
        <taxon>Pectobacteriaceae</taxon>
        <taxon>Brenneria</taxon>
    </lineage>
</organism>